<dbReference type="PIRSF" id="PIRSF006487">
    <property type="entry name" value="GcvT"/>
    <property type="match status" value="1"/>
</dbReference>
<accession>A0AAW0Z4B4</accession>
<comment type="function">
    <text evidence="8">The glycine cleavage system catalyzes the degradation of glycine.</text>
</comment>
<dbReference type="EMBL" id="JBCAWK010000002">
    <property type="protein sequence ID" value="KAK8865809.1"/>
    <property type="molecule type" value="Genomic_DNA"/>
</dbReference>
<dbReference type="Gene3D" id="4.10.1250.10">
    <property type="entry name" value="Aminomethyltransferase fragment"/>
    <property type="match status" value="1"/>
</dbReference>
<evidence type="ECO:0000313" key="12">
    <source>
        <dbReference type="Proteomes" id="UP001388673"/>
    </source>
</evidence>
<dbReference type="InterPro" id="IPR006223">
    <property type="entry name" value="GcvT"/>
</dbReference>
<keyword evidence="8" id="KW-0809">Transit peptide</keyword>
<dbReference type="InterPro" id="IPR029043">
    <property type="entry name" value="GcvT/YgfZ_C"/>
</dbReference>
<dbReference type="SUPFAM" id="SSF101790">
    <property type="entry name" value="Aminomethyltransferase beta-barrel domain"/>
    <property type="match status" value="1"/>
</dbReference>
<evidence type="ECO:0000256" key="3">
    <source>
        <dbReference type="ARBA" id="ARBA00022576"/>
    </source>
</evidence>
<sequence>MLALRPALRCARAQSIERSLVQPPRIATRGFATTLRRAEELHKTPLYDFHVKNAAKMVPFAGWSMPLSYGEVGQITAHKHVRSSAGLFDVSHMLQHNFAGPTAQSFLLSLCPSSLASLAPFSSTLSVILNETGGIIDDTIITKHSDEEFYVVTNAGRSTEDKEWIGKQLDKWNEEQGAEGQVQWETLDGWGLLALQGPKAKDVVQGMTDKDLSGIKFGQSTFAELDNGQGGKVKCHLARGGYTGEDGFEISIPPAEAVAIGERIARHPDVLLIGLGARDSLRLEAGMCLYGHDLDESVSPVEAGLSWVIGKDRRAEDSTPVFPGKSRILAELVSGPSRRRVGFEITGAPAREGCKVFDSAGTKQIGVITSGIPSPSLGTNIAMGYVENGQHKKGTAVKVEVRKKLREAVVRPMPFVPTKYFK</sequence>
<dbReference type="FunFam" id="3.30.70.1400:FF:000001">
    <property type="entry name" value="Aminomethyltransferase"/>
    <property type="match status" value="1"/>
</dbReference>
<dbReference type="NCBIfam" id="TIGR00528">
    <property type="entry name" value="gcvT"/>
    <property type="match status" value="1"/>
</dbReference>
<dbReference type="SUPFAM" id="SSF103025">
    <property type="entry name" value="Folate-binding domain"/>
    <property type="match status" value="1"/>
</dbReference>
<dbReference type="GO" id="GO:0004047">
    <property type="term" value="F:aminomethyltransferase activity"/>
    <property type="evidence" value="ECO:0007669"/>
    <property type="project" value="UniProtKB-EC"/>
</dbReference>
<dbReference type="InterPro" id="IPR006222">
    <property type="entry name" value="GCVT_N"/>
</dbReference>
<organism evidence="11 12">
    <name type="scientific">Kwoniella newhampshirensis</name>
    <dbReference type="NCBI Taxonomy" id="1651941"/>
    <lineage>
        <taxon>Eukaryota</taxon>
        <taxon>Fungi</taxon>
        <taxon>Dikarya</taxon>
        <taxon>Basidiomycota</taxon>
        <taxon>Agaricomycotina</taxon>
        <taxon>Tremellomycetes</taxon>
        <taxon>Tremellales</taxon>
        <taxon>Cryptococcaceae</taxon>
        <taxon>Kwoniella</taxon>
    </lineage>
</organism>
<dbReference type="RefSeq" id="XP_066805288.1">
    <property type="nucleotide sequence ID" value="XM_066944087.1"/>
</dbReference>
<proteinExistence type="inferred from homology"/>
<evidence type="ECO:0000259" key="10">
    <source>
        <dbReference type="Pfam" id="PF08669"/>
    </source>
</evidence>
<evidence type="ECO:0000259" key="9">
    <source>
        <dbReference type="Pfam" id="PF01571"/>
    </source>
</evidence>
<dbReference type="EC" id="2.1.2.10" evidence="2 8"/>
<evidence type="ECO:0000256" key="4">
    <source>
        <dbReference type="ARBA" id="ARBA00022679"/>
    </source>
</evidence>
<feature type="domain" description="Aminomethyltransferase C-terminal" evidence="10">
    <location>
        <begin position="338"/>
        <end position="416"/>
    </location>
</feature>
<comment type="caution">
    <text evidence="11">The sequence shown here is derived from an EMBL/GenBank/DDBJ whole genome shotgun (WGS) entry which is preliminary data.</text>
</comment>
<comment type="subunit">
    <text evidence="8">The glycine cleavage system is composed of four proteins: P, T, L and H.</text>
</comment>
<comment type="subcellular location">
    <subcellularLocation>
        <location evidence="8">Mitochondrion</location>
    </subcellularLocation>
</comment>
<dbReference type="Pfam" id="PF08669">
    <property type="entry name" value="GCV_T_C"/>
    <property type="match status" value="1"/>
</dbReference>
<dbReference type="Proteomes" id="UP001388673">
    <property type="component" value="Unassembled WGS sequence"/>
</dbReference>
<dbReference type="GeneID" id="92178215"/>
<evidence type="ECO:0000256" key="8">
    <source>
        <dbReference type="RuleBase" id="RU003981"/>
    </source>
</evidence>
<keyword evidence="4 8" id="KW-0808">Transferase</keyword>
<dbReference type="Gene3D" id="3.30.1360.120">
    <property type="entry name" value="Probable tRNA modification gtpase trme, domain 1"/>
    <property type="match status" value="1"/>
</dbReference>
<comment type="catalytic activity">
    <reaction evidence="6 8">
        <text>N(6)-[(R)-S(8)-aminomethyldihydrolipoyl]-L-lysyl-[protein] + (6S)-5,6,7,8-tetrahydrofolate = N(6)-[(R)-dihydrolipoyl]-L-lysyl-[protein] + (6R)-5,10-methylene-5,6,7,8-tetrahydrofolate + NH4(+)</text>
        <dbReference type="Rhea" id="RHEA:16945"/>
        <dbReference type="Rhea" id="RHEA-COMP:10475"/>
        <dbReference type="Rhea" id="RHEA-COMP:10492"/>
        <dbReference type="ChEBI" id="CHEBI:15636"/>
        <dbReference type="ChEBI" id="CHEBI:28938"/>
        <dbReference type="ChEBI" id="CHEBI:57453"/>
        <dbReference type="ChEBI" id="CHEBI:83100"/>
        <dbReference type="ChEBI" id="CHEBI:83143"/>
        <dbReference type="EC" id="2.1.2.10"/>
    </reaction>
</comment>
<dbReference type="PANTHER" id="PTHR43757">
    <property type="entry name" value="AMINOMETHYLTRANSFERASE"/>
    <property type="match status" value="1"/>
</dbReference>
<feature type="domain" description="GCVT N-terminal" evidence="9">
    <location>
        <begin position="46"/>
        <end position="312"/>
    </location>
</feature>
<dbReference type="GO" id="GO:0005960">
    <property type="term" value="C:glycine cleavage complex"/>
    <property type="evidence" value="ECO:0007669"/>
    <property type="project" value="InterPro"/>
</dbReference>
<dbReference type="PANTHER" id="PTHR43757:SF2">
    <property type="entry name" value="AMINOMETHYLTRANSFERASE, MITOCHONDRIAL"/>
    <property type="match status" value="1"/>
</dbReference>
<dbReference type="NCBIfam" id="NF001567">
    <property type="entry name" value="PRK00389.1"/>
    <property type="match status" value="1"/>
</dbReference>
<dbReference type="Gene3D" id="2.40.30.110">
    <property type="entry name" value="Aminomethyltransferase beta-barrel domains"/>
    <property type="match status" value="1"/>
</dbReference>
<evidence type="ECO:0000256" key="7">
    <source>
        <dbReference type="PIRSR" id="PIRSR006487-1"/>
    </source>
</evidence>
<evidence type="ECO:0000256" key="5">
    <source>
        <dbReference type="ARBA" id="ARBA00031395"/>
    </source>
</evidence>
<dbReference type="GO" id="GO:0008483">
    <property type="term" value="F:transaminase activity"/>
    <property type="evidence" value="ECO:0007669"/>
    <property type="project" value="UniProtKB-KW"/>
</dbReference>
<dbReference type="Pfam" id="PF01571">
    <property type="entry name" value="GCV_T"/>
    <property type="match status" value="1"/>
</dbReference>
<dbReference type="GO" id="GO:0006546">
    <property type="term" value="P:glycine catabolic process"/>
    <property type="evidence" value="ECO:0007669"/>
    <property type="project" value="InterPro"/>
</dbReference>
<dbReference type="InterPro" id="IPR028896">
    <property type="entry name" value="GcvT/YgfZ/DmdA"/>
</dbReference>
<keyword evidence="12" id="KW-1185">Reference proteome</keyword>
<protein>
    <recommendedName>
        <fullName evidence="2 8">Aminomethyltransferase</fullName>
        <ecNumber evidence="2 8">2.1.2.10</ecNumber>
    </recommendedName>
    <alternativeName>
        <fullName evidence="5 8">Glycine cleavage system T protein</fullName>
    </alternativeName>
</protein>
<feature type="binding site" evidence="7">
    <location>
        <position position="249"/>
    </location>
    <ligand>
        <name>substrate</name>
    </ligand>
</feature>
<evidence type="ECO:0000256" key="1">
    <source>
        <dbReference type="ARBA" id="ARBA00008609"/>
    </source>
</evidence>
<dbReference type="KEGG" id="kne:92178215"/>
<reference evidence="11 12" key="1">
    <citation type="journal article" date="2024" name="bioRxiv">
        <title>Comparative genomics of Cryptococcus and Kwoniella reveals pathogenesis evolution and contrasting karyotype dynamics via intercentromeric recombination or chromosome fusion.</title>
        <authorList>
            <person name="Coelho M.A."/>
            <person name="David-Palma M."/>
            <person name="Shea T."/>
            <person name="Bowers K."/>
            <person name="McGinley-Smith S."/>
            <person name="Mohammad A.W."/>
            <person name="Gnirke A."/>
            <person name="Yurkov A.M."/>
            <person name="Nowrousian M."/>
            <person name="Sun S."/>
            <person name="Cuomo C.A."/>
            <person name="Heitman J."/>
        </authorList>
    </citation>
    <scope>NUCLEOTIDE SEQUENCE [LARGE SCALE GENOMIC DNA]</scope>
    <source>
        <strain evidence="11 12">CBS 13917</strain>
    </source>
</reference>
<name>A0AAW0Z4B4_9TREE</name>
<evidence type="ECO:0000256" key="2">
    <source>
        <dbReference type="ARBA" id="ARBA00012616"/>
    </source>
</evidence>
<dbReference type="FunFam" id="2.40.30.110:FF:000002">
    <property type="entry name" value="Aminomethyltransferase"/>
    <property type="match status" value="1"/>
</dbReference>
<evidence type="ECO:0000256" key="6">
    <source>
        <dbReference type="ARBA" id="ARBA00047665"/>
    </source>
</evidence>
<keyword evidence="3 8" id="KW-0032">Aminotransferase</keyword>
<dbReference type="InterPro" id="IPR013977">
    <property type="entry name" value="GcvT_C"/>
</dbReference>
<keyword evidence="8" id="KW-0496">Mitochondrion</keyword>
<dbReference type="AlphaFoldDB" id="A0AAW0Z4B4"/>
<dbReference type="InterPro" id="IPR027266">
    <property type="entry name" value="TrmE/GcvT-like"/>
</dbReference>
<dbReference type="Gene3D" id="3.30.70.1400">
    <property type="entry name" value="Aminomethyltransferase beta-barrel domains"/>
    <property type="match status" value="1"/>
</dbReference>
<comment type="similarity">
    <text evidence="1 8">Belongs to the GcvT family.</text>
</comment>
<gene>
    <name evidence="11" type="ORF">IAR55_000956</name>
</gene>
<dbReference type="GO" id="GO:0005739">
    <property type="term" value="C:mitochondrion"/>
    <property type="evidence" value="ECO:0007669"/>
    <property type="project" value="UniProtKB-SubCell"/>
</dbReference>
<evidence type="ECO:0000313" key="11">
    <source>
        <dbReference type="EMBL" id="KAK8865809.1"/>
    </source>
</evidence>